<dbReference type="Proteomes" id="UP000295510">
    <property type="component" value="Unassembled WGS sequence"/>
</dbReference>
<evidence type="ECO:0000256" key="3">
    <source>
        <dbReference type="ARBA" id="ARBA00022723"/>
    </source>
</evidence>
<dbReference type="Pfam" id="PF14559">
    <property type="entry name" value="TPR_19"/>
    <property type="match status" value="1"/>
</dbReference>
<dbReference type="InterPro" id="IPR051156">
    <property type="entry name" value="Mito/Outer_Membr_Metalloprot"/>
</dbReference>
<accession>A0A4R6UDS0</accession>
<dbReference type="PANTHER" id="PTHR22726:SF24">
    <property type="entry name" value="M48 FAMILY METALLOPEPTIDASE"/>
    <property type="match status" value="1"/>
</dbReference>
<dbReference type="GO" id="GO:0004222">
    <property type="term" value="F:metalloendopeptidase activity"/>
    <property type="evidence" value="ECO:0007669"/>
    <property type="project" value="InterPro"/>
</dbReference>
<dbReference type="Pfam" id="PF01435">
    <property type="entry name" value="Peptidase_M48"/>
    <property type="match status" value="1"/>
</dbReference>
<keyword evidence="2 8" id="KW-0645">Protease</keyword>
<keyword evidence="3" id="KW-0479">Metal-binding</keyword>
<keyword evidence="5" id="KW-0862">Zinc</keyword>
<keyword evidence="6" id="KW-0482">Metalloprotease</keyword>
<proteinExistence type="predicted"/>
<dbReference type="Gene3D" id="1.25.40.10">
    <property type="entry name" value="Tetratricopeptide repeat domain"/>
    <property type="match status" value="1"/>
</dbReference>
<reference evidence="8 9" key="1">
    <citation type="submission" date="2019-03" db="EMBL/GenBank/DDBJ databases">
        <title>Genomic Encyclopedia of Type Strains, Phase IV (KMG-IV): sequencing the most valuable type-strain genomes for metagenomic binning, comparative biology and taxonomic classification.</title>
        <authorList>
            <person name="Goeker M."/>
        </authorList>
    </citation>
    <scope>NUCLEOTIDE SEQUENCE [LARGE SCALE GENOMIC DNA]</scope>
    <source>
        <strain evidence="8 9">DSM 19605</strain>
    </source>
</reference>
<dbReference type="Gene3D" id="3.30.2010.10">
    <property type="entry name" value="Metalloproteases ('zincins'), catalytic domain"/>
    <property type="match status" value="1"/>
</dbReference>
<evidence type="ECO:0000256" key="4">
    <source>
        <dbReference type="ARBA" id="ARBA00022801"/>
    </source>
</evidence>
<sequence>MKNPPDRAPVHDQIADALARQRLGRRHALWLLGASVSATALGALQGCAQSPVTGERILVGMSESQERAADAQYAPHQFSQDLGEVQDDALNRYVRTLGAELQRHTHRPHLPYSYRVLNANHVNAYTFPAGAMGVTRGIMVGLQDEAELAALLGHEMGHVNARHAAQRSGQGLLANVALMGVAMMADERWATAALVGGQIGASALLAAYSRDHEREADALGQAYMVRAGYPASGMTRLHRLLVEQERESPGPLQTLFSTHPMSSERLASAERLAQTRYAESLNRPTGRERFMDETARLRRLRPTIEACQQGEVAMSRKQLPAAQAAFARALQATPQDYAANLRMAQCLQAMGKAQEARPYALAAQNIYPQEAQAHQVAGLLALQLRQPQQAYEHFSRFDQQLPGNPGITFLRGVALEGMGHRREAAVFYQRFLQTTRQGDAAQYASSRLQAWGMQR</sequence>
<organism evidence="8 9">
    <name type="scientific">Tepidicella xavieri</name>
    <dbReference type="NCBI Taxonomy" id="360241"/>
    <lineage>
        <taxon>Bacteria</taxon>
        <taxon>Pseudomonadati</taxon>
        <taxon>Pseudomonadota</taxon>
        <taxon>Betaproteobacteria</taxon>
        <taxon>Burkholderiales</taxon>
        <taxon>Tepidicella</taxon>
    </lineage>
</organism>
<evidence type="ECO:0000256" key="1">
    <source>
        <dbReference type="ARBA" id="ARBA00001947"/>
    </source>
</evidence>
<evidence type="ECO:0000256" key="6">
    <source>
        <dbReference type="ARBA" id="ARBA00023049"/>
    </source>
</evidence>
<dbReference type="GO" id="GO:0051603">
    <property type="term" value="P:proteolysis involved in protein catabolic process"/>
    <property type="evidence" value="ECO:0007669"/>
    <property type="project" value="TreeGrafter"/>
</dbReference>
<dbReference type="InterPro" id="IPR001915">
    <property type="entry name" value="Peptidase_M48"/>
</dbReference>
<comment type="caution">
    <text evidence="8">The sequence shown here is derived from an EMBL/GenBank/DDBJ whole genome shotgun (WGS) entry which is preliminary data.</text>
</comment>
<dbReference type="PANTHER" id="PTHR22726">
    <property type="entry name" value="METALLOENDOPEPTIDASE OMA1"/>
    <property type="match status" value="1"/>
</dbReference>
<dbReference type="InterPro" id="IPR011990">
    <property type="entry name" value="TPR-like_helical_dom_sf"/>
</dbReference>
<evidence type="ECO:0000256" key="2">
    <source>
        <dbReference type="ARBA" id="ARBA00022670"/>
    </source>
</evidence>
<evidence type="ECO:0000313" key="8">
    <source>
        <dbReference type="EMBL" id="TDQ44890.1"/>
    </source>
</evidence>
<dbReference type="SUPFAM" id="SSF48452">
    <property type="entry name" value="TPR-like"/>
    <property type="match status" value="1"/>
</dbReference>
<comment type="cofactor">
    <cofactor evidence="1">
        <name>Zn(2+)</name>
        <dbReference type="ChEBI" id="CHEBI:29105"/>
    </cofactor>
</comment>
<keyword evidence="4" id="KW-0378">Hydrolase</keyword>
<dbReference type="EMBL" id="SNYL01000002">
    <property type="protein sequence ID" value="TDQ44890.1"/>
    <property type="molecule type" value="Genomic_DNA"/>
</dbReference>
<keyword evidence="9" id="KW-1185">Reference proteome</keyword>
<feature type="domain" description="Peptidase M48" evidence="7">
    <location>
        <begin position="90"/>
        <end position="271"/>
    </location>
</feature>
<dbReference type="RefSeq" id="WP_133595802.1">
    <property type="nucleotide sequence ID" value="NZ_SNYL01000002.1"/>
</dbReference>
<dbReference type="GO" id="GO:0046872">
    <property type="term" value="F:metal ion binding"/>
    <property type="evidence" value="ECO:0007669"/>
    <property type="project" value="UniProtKB-KW"/>
</dbReference>
<evidence type="ECO:0000259" key="7">
    <source>
        <dbReference type="Pfam" id="PF01435"/>
    </source>
</evidence>
<protein>
    <submittedName>
        <fullName evidence="8">Putative Zn-dependent protease</fullName>
    </submittedName>
</protein>
<evidence type="ECO:0000256" key="5">
    <source>
        <dbReference type="ARBA" id="ARBA00022833"/>
    </source>
</evidence>
<dbReference type="AlphaFoldDB" id="A0A4R6UDS0"/>
<dbReference type="OrthoDB" id="9810445at2"/>
<gene>
    <name evidence="8" type="ORF">DFR43_102238</name>
</gene>
<name>A0A4R6UDS0_9BURK</name>
<dbReference type="GO" id="GO:0016020">
    <property type="term" value="C:membrane"/>
    <property type="evidence" value="ECO:0007669"/>
    <property type="project" value="TreeGrafter"/>
</dbReference>
<evidence type="ECO:0000313" key="9">
    <source>
        <dbReference type="Proteomes" id="UP000295510"/>
    </source>
</evidence>